<sequence length="682" mass="78111">MMESLPPQLLKEKLPRFLQKCAQTFETDRRYTNDMRYLRVWLQLMDFVDDPRGLLRTMEINHIGEKRALFYQAYALYYEKIKKFEEADKMYHLGVQKSKIAKSNVHSTLLLTTYQDRVETLNLSVVNWRSHPTIWILAEPLEELQKSYEQFLHRLERHKNRRIQRQEGRKTNKPPARVLTQHCGETKENNENMQRVERQHTGTWPEESSPKTLHNHKSAETNNVSKESSHDAMPMEESNRVRLSEKLCDGGTDSIPSLKKEVITNIEPVAYSNQQEFTETKLDRPSTFCEDPLLVKFLDTAVVGKSEAEDACHHGLVEPTINMKEAMNAINNMFREPLEPAMVGRATRRRPRVDNSLNNGFKVFVDENLDNGVGSSYQKKDKDFLPVQCSGTDALGAKADKRLNAGFEVFVDENLDNRVGLSDHKKEGFFPLLQPTKHDTRSHQESFNIFIDEEEANGVGDRNDEKDHLEEESEVQDGTEDSGVNVFVFPSPKDDPSESSDNLHAENSSRPKFREDTVVCRFVGSTILDEPEVENVCHHGLVEPTINLKEAMNDINNMFGKPIEFARKRRPKKQDKVPDTKRDFGGGFSILPDDDLESQKGFSILPDNDLASQQGFSILPDNDLASQQGFSILPDDDLESQQGRSLPKSSHKSREFDLSEPTVFTKEAMDEINKMFGMPLDF</sequence>
<feature type="region of interest" description="Disordered" evidence="1">
    <location>
        <begin position="568"/>
        <end position="588"/>
    </location>
</feature>
<evidence type="ECO:0000313" key="4">
    <source>
        <dbReference type="Proteomes" id="UP000288805"/>
    </source>
</evidence>
<feature type="compositionally biased region" description="Basic and acidic residues" evidence="1">
    <location>
        <begin position="492"/>
        <end position="510"/>
    </location>
</feature>
<dbReference type="PANTHER" id="PTHR14030:SF2">
    <property type="entry name" value="OS11G0128700 PROTEIN"/>
    <property type="match status" value="1"/>
</dbReference>
<organism evidence="3 4">
    <name type="scientific">Vitis vinifera</name>
    <name type="common">Grape</name>
    <dbReference type="NCBI Taxonomy" id="29760"/>
    <lineage>
        <taxon>Eukaryota</taxon>
        <taxon>Viridiplantae</taxon>
        <taxon>Streptophyta</taxon>
        <taxon>Embryophyta</taxon>
        <taxon>Tracheophyta</taxon>
        <taxon>Spermatophyta</taxon>
        <taxon>Magnoliopsida</taxon>
        <taxon>eudicotyledons</taxon>
        <taxon>Gunneridae</taxon>
        <taxon>Pentapetalae</taxon>
        <taxon>rosids</taxon>
        <taxon>Vitales</taxon>
        <taxon>Vitaceae</taxon>
        <taxon>Viteae</taxon>
        <taxon>Vitis</taxon>
    </lineage>
</organism>
<feature type="region of interest" description="Disordered" evidence="1">
    <location>
        <begin position="455"/>
        <end position="510"/>
    </location>
</feature>
<evidence type="ECO:0000313" key="3">
    <source>
        <dbReference type="EMBL" id="RVW42341.1"/>
    </source>
</evidence>
<dbReference type="AlphaFoldDB" id="A0A438E3M4"/>
<comment type="caution">
    <text evidence="3">The sequence shown here is derived from an EMBL/GenBank/DDBJ whole genome shotgun (WGS) entry which is preliminary data.</text>
</comment>
<protein>
    <submittedName>
        <fullName evidence="3">Mitotic spindle checkpoint component mad3</fullName>
    </submittedName>
</protein>
<feature type="region of interest" description="Disordered" evidence="1">
    <location>
        <begin position="185"/>
        <end position="239"/>
    </location>
</feature>
<dbReference type="GO" id="GO:0007094">
    <property type="term" value="P:mitotic spindle assembly checkpoint signaling"/>
    <property type="evidence" value="ECO:0007669"/>
    <property type="project" value="InterPro"/>
</dbReference>
<dbReference type="EMBL" id="QGNW01001405">
    <property type="protein sequence ID" value="RVW42341.1"/>
    <property type="molecule type" value="Genomic_DNA"/>
</dbReference>
<reference evidence="3 4" key="1">
    <citation type="journal article" date="2018" name="PLoS Genet.">
        <title>Population sequencing reveals clonal diversity and ancestral inbreeding in the grapevine cultivar Chardonnay.</title>
        <authorList>
            <person name="Roach M.J."/>
            <person name="Johnson D.L."/>
            <person name="Bohlmann J."/>
            <person name="van Vuuren H.J."/>
            <person name="Jones S.J."/>
            <person name="Pretorius I.S."/>
            <person name="Schmidt S.A."/>
            <person name="Borneman A.R."/>
        </authorList>
    </citation>
    <scope>NUCLEOTIDE SEQUENCE [LARGE SCALE GENOMIC DNA]</scope>
    <source>
        <strain evidence="4">cv. Chardonnay</strain>
        <tissue evidence="3">Leaf</tissue>
    </source>
</reference>
<dbReference type="Pfam" id="PF08311">
    <property type="entry name" value="Mad3_BUB1_I"/>
    <property type="match status" value="1"/>
</dbReference>
<evidence type="ECO:0000256" key="1">
    <source>
        <dbReference type="SAM" id="MobiDB-lite"/>
    </source>
</evidence>
<gene>
    <name evidence="3" type="primary">mad3</name>
    <name evidence="3" type="ORF">CK203_070927</name>
</gene>
<feature type="compositionally biased region" description="Basic and acidic residues" evidence="1">
    <location>
        <begin position="185"/>
        <end position="200"/>
    </location>
</feature>
<dbReference type="PROSITE" id="PS51489">
    <property type="entry name" value="BUB1_N"/>
    <property type="match status" value="1"/>
</dbReference>
<dbReference type="SMART" id="SM00777">
    <property type="entry name" value="Mad3_BUB1_I"/>
    <property type="match status" value="1"/>
</dbReference>
<dbReference type="InterPro" id="IPR015661">
    <property type="entry name" value="Bub1/Mad3"/>
</dbReference>
<feature type="domain" description="BUB1 N-terminal" evidence="2">
    <location>
        <begin position="1"/>
        <end position="178"/>
    </location>
</feature>
<proteinExistence type="predicted"/>
<dbReference type="PANTHER" id="PTHR14030">
    <property type="entry name" value="MITOTIC CHECKPOINT SERINE/THREONINE-PROTEIN KINASE BUB1"/>
    <property type="match status" value="1"/>
</dbReference>
<feature type="compositionally biased region" description="Basic and acidic residues" evidence="1">
    <location>
        <begin position="574"/>
        <end position="584"/>
    </location>
</feature>
<dbReference type="Proteomes" id="UP000288805">
    <property type="component" value="Unassembled WGS sequence"/>
</dbReference>
<feature type="region of interest" description="Disordered" evidence="1">
    <location>
        <begin position="634"/>
        <end position="659"/>
    </location>
</feature>
<evidence type="ECO:0000259" key="2">
    <source>
        <dbReference type="PROSITE" id="PS51489"/>
    </source>
</evidence>
<dbReference type="Gene3D" id="1.25.40.430">
    <property type="match status" value="1"/>
</dbReference>
<feature type="compositionally biased region" description="Acidic residues" evidence="1">
    <location>
        <begin position="470"/>
        <end position="480"/>
    </location>
</feature>
<dbReference type="InterPro" id="IPR013212">
    <property type="entry name" value="Mad3/Bub1_I"/>
</dbReference>
<accession>A0A438E3M4</accession>
<name>A0A438E3M4_VITVI</name>